<feature type="compositionally biased region" description="Polar residues" evidence="3">
    <location>
        <begin position="332"/>
        <end position="345"/>
    </location>
</feature>
<dbReference type="OrthoDB" id="544346at2759"/>
<dbReference type="Pfam" id="PF13855">
    <property type="entry name" value="LRR_8"/>
    <property type="match status" value="2"/>
</dbReference>
<dbReference type="SMART" id="SM00369">
    <property type="entry name" value="LRR_TYP"/>
    <property type="match status" value="5"/>
</dbReference>
<dbReference type="eggNOG" id="ENOG502QWDS">
    <property type="taxonomic scope" value="Eukaryota"/>
</dbReference>
<gene>
    <name evidence="4" type="ORF">Esi_0022_0130</name>
</gene>
<proteinExistence type="predicted"/>
<dbReference type="InterPro" id="IPR053038">
    <property type="entry name" value="RLP_Defense"/>
</dbReference>
<dbReference type="InterPro" id="IPR001611">
    <property type="entry name" value="Leu-rich_rpt"/>
</dbReference>
<dbReference type="Gene3D" id="3.80.10.10">
    <property type="entry name" value="Ribonuclease Inhibitor"/>
    <property type="match status" value="1"/>
</dbReference>
<evidence type="ECO:0000256" key="2">
    <source>
        <dbReference type="ARBA" id="ARBA00022737"/>
    </source>
</evidence>
<dbReference type="InterPro" id="IPR003591">
    <property type="entry name" value="Leu-rich_rpt_typical-subtyp"/>
</dbReference>
<sequence>MLIQRLSGTLDPLFALRNIEIIDLSSNVLSGSIAEAIGSLSTLKQLFLSENRLTGSIPGSLSSLGELSVLCLDGNALSGALSPGIGSMSTLTVLALQDNKLNGPIPDLRGLTALRSLDLSRNRFEGTAPSLSTLSGLRVFACQGPGYGKGRLSGGLSSILNTKTSGSVLQLVRLDLSSHVLSGDLPLGLRALHLLEILIICENNLKGLLPKWLGELGFLRYVDLSVNLLQGPVPVSLAELPHLETLLLQDNALDGELPHGFAAALQSRGIRRFKFDGHRKRTGSARRATVVETYRSPPTGSSKKGEKEYSGFLVRPLEDSEENNEHSVESNALTNERTSGTSLATGTDEERESPQTSRRDTDLF</sequence>
<name>D8LII5_ECTSI</name>
<reference evidence="4 5" key="1">
    <citation type="journal article" date="2010" name="Nature">
        <title>The Ectocarpus genome and the independent evolution of multicellularity in brown algae.</title>
        <authorList>
            <person name="Cock J.M."/>
            <person name="Sterck L."/>
            <person name="Rouze P."/>
            <person name="Scornet D."/>
            <person name="Allen A.E."/>
            <person name="Amoutzias G."/>
            <person name="Anthouard V."/>
            <person name="Artiguenave F."/>
            <person name="Aury J.M."/>
            <person name="Badger J.H."/>
            <person name="Beszteri B."/>
            <person name="Billiau K."/>
            <person name="Bonnet E."/>
            <person name="Bothwell J.H."/>
            <person name="Bowler C."/>
            <person name="Boyen C."/>
            <person name="Brownlee C."/>
            <person name="Carrano C.J."/>
            <person name="Charrier B."/>
            <person name="Cho G.Y."/>
            <person name="Coelho S.M."/>
            <person name="Collen J."/>
            <person name="Corre E."/>
            <person name="Da Silva C."/>
            <person name="Delage L."/>
            <person name="Delaroque N."/>
            <person name="Dittami S.M."/>
            <person name="Doulbeau S."/>
            <person name="Elias M."/>
            <person name="Farnham G."/>
            <person name="Gachon C.M."/>
            <person name="Gschloessl B."/>
            <person name="Heesch S."/>
            <person name="Jabbari K."/>
            <person name="Jubin C."/>
            <person name="Kawai H."/>
            <person name="Kimura K."/>
            <person name="Kloareg B."/>
            <person name="Kupper F.C."/>
            <person name="Lang D."/>
            <person name="Le Bail A."/>
            <person name="Leblanc C."/>
            <person name="Lerouge P."/>
            <person name="Lohr M."/>
            <person name="Lopez P.J."/>
            <person name="Martens C."/>
            <person name="Maumus F."/>
            <person name="Michel G."/>
            <person name="Miranda-Saavedra D."/>
            <person name="Morales J."/>
            <person name="Moreau H."/>
            <person name="Motomura T."/>
            <person name="Nagasato C."/>
            <person name="Napoli C.A."/>
            <person name="Nelson D.R."/>
            <person name="Nyvall-Collen P."/>
            <person name="Peters A.F."/>
            <person name="Pommier C."/>
            <person name="Potin P."/>
            <person name="Poulain J."/>
            <person name="Quesneville H."/>
            <person name="Read B."/>
            <person name="Rensing S.A."/>
            <person name="Ritter A."/>
            <person name="Rousvoal S."/>
            <person name="Samanta M."/>
            <person name="Samson G."/>
            <person name="Schroeder D.C."/>
            <person name="Segurens B."/>
            <person name="Strittmatter M."/>
            <person name="Tonon T."/>
            <person name="Tregear J.W."/>
            <person name="Valentin K."/>
            <person name="von Dassow P."/>
            <person name="Yamagishi T."/>
            <person name="Van de Peer Y."/>
            <person name="Wincker P."/>
        </authorList>
    </citation>
    <scope>NUCLEOTIDE SEQUENCE [LARGE SCALE GENOMIC DNA]</scope>
    <source>
        <strain evidence="5">Ec32 / CCAP1310/4</strain>
    </source>
</reference>
<dbReference type="PANTHER" id="PTHR48064">
    <property type="entry name" value="OS01G0750400 PROTEIN"/>
    <property type="match status" value="1"/>
</dbReference>
<dbReference type="InParanoid" id="D8LII5"/>
<dbReference type="EMBL" id="FN649760">
    <property type="protein sequence ID" value="CBN80024.1"/>
    <property type="molecule type" value="Genomic_DNA"/>
</dbReference>
<dbReference type="AlphaFoldDB" id="D8LII5"/>
<dbReference type="PANTHER" id="PTHR48064:SF6">
    <property type="entry name" value="RECEPTOR-LIKE PROTEIN KINASE 2"/>
    <property type="match status" value="1"/>
</dbReference>
<keyword evidence="5" id="KW-1185">Reference proteome</keyword>
<keyword evidence="1" id="KW-0433">Leucine-rich repeat</keyword>
<dbReference type="InterPro" id="IPR032675">
    <property type="entry name" value="LRR_dom_sf"/>
</dbReference>
<dbReference type="Proteomes" id="UP000002630">
    <property type="component" value="Unassembled WGS sequence"/>
</dbReference>
<evidence type="ECO:0000313" key="4">
    <source>
        <dbReference type="EMBL" id="CBN80024.1"/>
    </source>
</evidence>
<evidence type="ECO:0000313" key="5">
    <source>
        <dbReference type="Proteomes" id="UP000002630"/>
    </source>
</evidence>
<dbReference type="FunFam" id="3.80.10.10:FF:000383">
    <property type="entry name" value="Leucine-rich repeat receptor protein kinase EMS1"/>
    <property type="match status" value="1"/>
</dbReference>
<evidence type="ECO:0000256" key="3">
    <source>
        <dbReference type="SAM" id="MobiDB-lite"/>
    </source>
</evidence>
<feature type="region of interest" description="Disordered" evidence="3">
    <location>
        <begin position="280"/>
        <end position="364"/>
    </location>
</feature>
<dbReference type="Pfam" id="PF00560">
    <property type="entry name" value="LRR_1"/>
    <property type="match status" value="1"/>
</dbReference>
<keyword evidence="2" id="KW-0677">Repeat</keyword>
<accession>D8LII5</accession>
<organism evidence="4 5">
    <name type="scientific">Ectocarpus siliculosus</name>
    <name type="common">Brown alga</name>
    <name type="synonym">Conferva siliculosa</name>
    <dbReference type="NCBI Taxonomy" id="2880"/>
    <lineage>
        <taxon>Eukaryota</taxon>
        <taxon>Sar</taxon>
        <taxon>Stramenopiles</taxon>
        <taxon>Ochrophyta</taxon>
        <taxon>PX clade</taxon>
        <taxon>Phaeophyceae</taxon>
        <taxon>Ectocarpales</taxon>
        <taxon>Ectocarpaceae</taxon>
        <taxon>Ectocarpus</taxon>
    </lineage>
</organism>
<protein>
    <submittedName>
        <fullName evidence="4">Hypothetical leucine rich repeat protein</fullName>
    </submittedName>
</protein>
<dbReference type="SUPFAM" id="SSF52058">
    <property type="entry name" value="L domain-like"/>
    <property type="match status" value="1"/>
</dbReference>
<evidence type="ECO:0000256" key="1">
    <source>
        <dbReference type="ARBA" id="ARBA00022614"/>
    </source>
</evidence>